<keyword evidence="2" id="KW-1185">Reference proteome</keyword>
<dbReference type="EMBL" id="JANBUW010000173">
    <property type="protein sequence ID" value="KAJ2848400.1"/>
    <property type="molecule type" value="Genomic_DNA"/>
</dbReference>
<evidence type="ECO:0000313" key="1">
    <source>
        <dbReference type="EMBL" id="KAJ2848400.1"/>
    </source>
</evidence>
<proteinExistence type="predicted"/>
<reference evidence="1" key="1">
    <citation type="submission" date="2022-07" db="EMBL/GenBank/DDBJ databases">
        <title>Phylogenomic reconstructions and comparative analyses of Kickxellomycotina fungi.</title>
        <authorList>
            <person name="Reynolds N.K."/>
            <person name="Stajich J.E."/>
            <person name="Barry K."/>
            <person name="Grigoriev I.V."/>
            <person name="Crous P."/>
            <person name="Smith M.E."/>
        </authorList>
    </citation>
    <scope>NUCLEOTIDE SEQUENCE</scope>
    <source>
        <strain evidence="1">NRRL 1566</strain>
    </source>
</reference>
<accession>A0A9W8ID10</accession>
<dbReference type="Proteomes" id="UP001139887">
    <property type="component" value="Unassembled WGS sequence"/>
</dbReference>
<name>A0A9W8ID10_9FUNG</name>
<organism evidence="1 2">
    <name type="scientific">Coemansia brasiliensis</name>
    <dbReference type="NCBI Taxonomy" id="2650707"/>
    <lineage>
        <taxon>Eukaryota</taxon>
        <taxon>Fungi</taxon>
        <taxon>Fungi incertae sedis</taxon>
        <taxon>Zoopagomycota</taxon>
        <taxon>Kickxellomycotina</taxon>
        <taxon>Kickxellomycetes</taxon>
        <taxon>Kickxellales</taxon>
        <taxon>Kickxellaceae</taxon>
        <taxon>Coemansia</taxon>
    </lineage>
</organism>
<evidence type="ECO:0000313" key="2">
    <source>
        <dbReference type="Proteomes" id="UP001139887"/>
    </source>
</evidence>
<sequence>MDKFGCTLQGNTFVTPIDLSIYAPSKMSSQLFQALGNYWSLWRLSVPKASSQETKPASTMSKHEANMLVISTAVGISDWISQLDNAYVDNSSSAMKWVIYDPLMSVENITKYKIVFVRIPDVARLLAQTGISTWSHVTLDKTAIGEEQLMATMPSLRTMLNLTKAILI</sequence>
<gene>
    <name evidence="1" type="ORF">IWW36_003320</name>
</gene>
<dbReference type="OrthoDB" id="448448at2759"/>
<protein>
    <submittedName>
        <fullName evidence="1">Uncharacterized protein</fullName>
    </submittedName>
</protein>
<comment type="caution">
    <text evidence="1">The sequence shown here is derived from an EMBL/GenBank/DDBJ whole genome shotgun (WGS) entry which is preliminary data.</text>
</comment>
<dbReference type="AlphaFoldDB" id="A0A9W8ID10"/>